<keyword evidence="20" id="KW-1185">Reference proteome</keyword>
<feature type="transmembrane region" description="Helical" evidence="18">
    <location>
        <begin position="286"/>
        <end position="306"/>
    </location>
</feature>
<dbReference type="InterPro" id="IPR001182">
    <property type="entry name" value="FtsW/RodA"/>
</dbReference>
<feature type="region of interest" description="Disordered" evidence="17">
    <location>
        <begin position="381"/>
        <end position="408"/>
    </location>
</feature>
<keyword evidence="2" id="KW-0328">Glycosyltransferase</keyword>
<dbReference type="OrthoDB" id="9768187at2"/>
<evidence type="ECO:0000256" key="2">
    <source>
        <dbReference type="ARBA" id="ARBA00022676"/>
    </source>
</evidence>
<feature type="transmembrane region" description="Helical" evidence="18">
    <location>
        <begin position="176"/>
        <end position="192"/>
    </location>
</feature>
<dbReference type="GO" id="GO:0005886">
    <property type="term" value="C:plasma membrane"/>
    <property type="evidence" value="ECO:0007669"/>
    <property type="project" value="TreeGrafter"/>
</dbReference>
<dbReference type="GO" id="GO:0009252">
    <property type="term" value="P:peptidoglycan biosynthetic process"/>
    <property type="evidence" value="ECO:0007669"/>
    <property type="project" value="UniProtKB-KW"/>
</dbReference>
<evidence type="ECO:0000256" key="3">
    <source>
        <dbReference type="ARBA" id="ARBA00022679"/>
    </source>
</evidence>
<evidence type="ECO:0000256" key="16">
    <source>
        <dbReference type="ARBA" id="ARBA00049966"/>
    </source>
</evidence>
<feature type="transmembrane region" description="Helical" evidence="18">
    <location>
        <begin position="318"/>
        <end position="342"/>
    </location>
</feature>
<evidence type="ECO:0000256" key="15">
    <source>
        <dbReference type="ARBA" id="ARBA00049902"/>
    </source>
</evidence>
<evidence type="ECO:0000256" key="1">
    <source>
        <dbReference type="ARBA" id="ARBA00004141"/>
    </source>
</evidence>
<feature type="transmembrane region" description="Helical" evidence="18">
    <location>
        <begin position="21"/>
        <end position="45"/>
    </location>
</feature>
<evidence type="ECO:0000256" key="7">
    <source>
        <dbReference type="ARBA" id="ARBA00022989"/>
    </source>
</evidence>
<evidence type="ECO:0000256" key="4">
    <source>
        <dbReference type="ARBA" id="ARBA00022692"/>
    </source>
</evidence>
<name>A0A1Y6K558_9CHLR</name>
<evidence type="ECO:0000313" key="19">
    <source>
        <dbReference type="EMBL" id="SMX54815.1"/>
    </source>
</evidence>
<comment type="catalytic activity">
    <reaction evidence="15">
        <text>[GlcNAc-(1-&gt;4)-Mur2Ac(oyl-L-Ala-gamma-D-Glu-L-Lys-D-Ala-D-Ala)](n)-di-trans,octa-cis-undecaprenyl diphosphate + beta-D-GlcNAc-(1-&gt;4)-Mur2Ac(oyl-L-Ala-gamma-D-Glu-L-Lys-D-Ala-D-Ala)-di-trans,octa-cis-undecaprenyl diphosphate = [GlcNAc-(1-&gt;4)-Mur2Ac(oyl-L-Ala-gamma-D-Glu-L-Lys-D-Ala-D-Ala)](n+1)-di-trans,octa-cis-undecaprenyl diphosphate + di-trans,octa-cis-undecaprenyl diphosphate + H(+)</text>
        <dbReference type="Rhea" id="RHEA:23708"/>
        <dbReference type="Rhea" id="RHEA-COMP:9602"/>
        <dbReference type="Rhea" id="RHEA-COMP:9603"/>
        <dbReference type="ChEBI" id="CHEBI:15378"/>
        <dbReference type="ChEBI" id="CHEBI:58405"/>
        <dbReference type="ChEBI" id="CHEBI:60033"/>
        <dbReference type="ChEBI" id="CHEBI:78435"/>
        <dbReference type="EC" id="2.4.99.28"/>
    </reaction>
</comment>
<evidence type="ECO:0000256" key="8">
    <source>
        <dbReference type="ARBA" id="ARBA00023136"/>
    </source>
</evidence>
<comment type="function">
    <text evidence="16">Peptidoglycan polymerase that is essential for cell division.</text>
</comment>
<proteinExistence type="inferred from homology"/>
<keyword evidence="19" id="KW-0131">Cell cycle</keyword>
<feature type="transmembrane region" description="Helical" evidence="18">
    <location>
        <begin position="348"/>
        <end position="370"/>
    </location>
</feature>
<dbReference type="KEGG" id="abat:CFX1CAM_1750"/>
<dbReference type="EC" id="2.4.99.28" evidence="14"/>
<evidence type="ECO:0000256" key="13">
    <source>
        <dbReference type="ARBA" id="ARBA00041418"/>
    </source>
</evidence>
<dbReference type="GO" id="GO:0015648">
    <property type="term" value="F:lipid-linked peptidoglycan transporter activity"/>
    <property type="evidence" value="ECO:0007669"/>
    <property type="project" value="TreeGrafter"/>
</dbReference>
<feature type="transmembrane region" description="Helical" evidence="18">
    <location>
        <begin position="65"/>
        <end position="82"/>
    </location>
</feature>
<feature type="transmembrane region" description="Helical" evidence="18">
    <location>
        <begin position="152"/>
        <end position="170"/>
    </location>
</feature>
<dbReference type="Proteomes" id="UP000195514">
    <property type="component" value="Chromosome I"/>
</dbReference>
<dbReference type="GO" id="GO:0051301">
    <property type="term" value="P:cell division"/>
    <property type="evidence" value="ECO:0007669"/>
    <property type="project" value="UniProtKB-KW"/>
</dbReference>
<evidence type="ECO:0000256" key="6">
    <source>
        <dbReference type="ARBA" id="ARBA00022984"/>
    </source>
</evidence>
<evidence type="ECO:0000256" key="18">
    <source>
        <dbReference type="SAM" id="Phobius"/>
    </source>
</evidence>
<evidence type="ECO:0000256" key="11">
    <source>
        <dbReference type="ARBA" id="ARBA00038053"/>
    </source>
</evidence>
<keyword evidence="5" id="KW-0133">Cell shape</keyword>
<dbReference type="GO" id="GO:0008955">
    <property type="term" value="F:peptidoglycan glycosyltransferase activity"/>
    <property type="evidence" value="ECO:0007669"/>
    <property type="project" value="UniProtKB-EC"/>
</dbReference>
<evidence type="ECO:0000256" key="10">
    <source>
        <dbReference type="ARBA" id="ARBA00033270"/>
    </source>
</evidence>
<dbReference type="Pfam" id="PF01098">
    <property type="entry name" value="FTSW_RODA_SPOVE"/>
    <property type="match status" value="1"/>
</dbReference>
<dbReference type="GO" id="GO:0008360">
    <property type="term" value="P:regulation of cell shape"/>
    <property type="evidence" value="ECO:0007669"/>
    <property type="project" value="UniProtKB-KW"/>
</dbReference>
<evidence type="ECO:0000256" key="14">
    <source>
        <dbReference type="ARBA" id="ARBA00044770"/>
    </source>
</evidence>
<feature type="transmembrane region" description="Helical" evidence="18">
    <location>
        <begin position="199"/>
        <end position="218"/>
    </location>
</feature>
<evidence type="ECO:0000256" key="12">
    <source>
        <dbReference type="ARBA" id="ARBA00041185"/>
    </source>
</evidence>
<comment type="similarity">
    <text evidence="11">Belongs to the SEDS family. FtsW subfamily.</text>
</comment>
<evidence type="ECO:0000256" key="9">
    <source>
        <dbReference type="ARBA" id="ARBA00032370"/>
    </source>
</evidence>
<evidence type="ECO:0000313" key="20">
    <source>
        <dbReference type="Proteomes" id="UP000195514"/>
    </source>
</evidence>
<keyword evidence="6" id="KW-0573">Peptidoglycan synthesis</keyword>
<keyword evidence="4 18" id="KW-0812">Transmembrane</keyword>
<evidence type="ECO:0000256" key="5">
    <source>
        <dbReference type="ARBA" id="ARBA00022960"/>
    </source>
</evidence>
<accession>A0A1Y6K558</accession>
<dbReference type="EMBL" id="LT859958">
    <property type="protein sequence ID" value="SMX54815.1"/>
    <property type="molecule type" value="Genomic_DNA"/>
</dbReference>
<dbReference type="PANTHER" id="PTHR30474:SF2">
    <property type="entry name" value="PEPTIDOGLYCAN GLYCOSYLTRANSFERASE FTSW-RELATED"/>
    <property type="match status" value="1"/>
</dbReference>
<organism evidence="19 20">
    <name type="scientific">Candidatus Brevifilum fermentans</name>
    <dbReference type="NCBI Taxonomy" id="1986204"/>
    <lineage>
        <taxon>Bacteria</taxon>
        <taxon>Bacillati</taxon>
        <taxon>Chloroflexota</taxon>
        <taxon>Anaerolineae</taxon>
        <taxon>Anaerolineales</taxon>
        <taxon>Anaerolineaceae</taxon>
        <taxon>Candidatus Brevifilum</taxon>
    </lineage>
</organism>
<reference evidence="20" key="1">
    <citation type="submission" date="2017-05" db="EMBL/GenBank/DDBJ databases">
        <authorList>
            <person name="Kirkegaard R."/>
            <person name="Mcilroy J S."/>
        </authorList>
    </citation>
    <scope>NUCLEOTIDE SEQUENCE [LARGE SCALE GENOMIC DNA]</scope>
</reference>
<dbReference type="PANTHER" id="PTHR30474">
    <property type="entry name" value="CELL CYCLE PROTEIN"/>
    <property type="match status" value="1"/>
</dbReference>
<dbReference type="AlphaFoldDB" id="A0A1Y6K558"/>
<keyword evidence="19" id="KW-0132">Cell division</keyword>
<keyword evidence="8 18" id="KW-0472">Membrane</keyword>
<keyword evidence="7 18" id="KW-1133">Transmembrane helix</keyword>
<dbReference type="RefSeq" id="WP_087863265.1">
    <property type="nucleotide sequence ID" value="NZ_LT859958.1"/>
</dbReference>
<feature type="compositionally biased region" description="Basic and acidic residues" evidence="17">
    <location>
        <begin position="381"/>
        <end position="399"/>
    </location>
</feature>
<comment type="subcellular location">
    <subcellularLocation>
        <location evidence="1">Membrane</location>
        <topology evidence="1">Multi-pass membrane protein</topology>
    </subcellularLocation>
</comment>
<protein>
    <recommendedName>
        <fullName evidence="12">Probable peptidoglycan glycosyltransferase FtsW</fullName>
        <ecNumber evidence="14">2.4.99.28</ecNumber>
    </recommendedName>
    <alternativeName>
        <fullName evidence="13">Cell division protein FtsW</fullName>
    </alternativeName>
    <alternativeName>
        <fullName evidence="10">Cell wall polymerase</fullName>
    </alternativeName>
    <alternativeName>
        <fullName evidence="9">Peptidoglycan polymerase</fullName>
    </alternativeName>
</protein>
<feature type="transmembrane region" description="Helical" evidence="18">
    <location>
        <begin position="89"/>
        <end position="107"/>
    </location>
</feature>
<keyword evidence="3" id="KW-0808">Transferase</keyword>
<dbReference type="GO" id="GO:0032153">
    <property type="term" value="C:cell division site"/>
    <property type="evidence" value="ECO:0007669"/>
    <property type="project" value="TreeGrafter"/>
</dbReference>
<evidence type="ECO:0000256" key="17">
    <source>
        <dbReference type="SAM" id="MobiDB-lite"/>
    </source>
</evidence>
<gene>
    <name evidence="19" type="primary">ftsW</name>
    <name evidence="19" type="ORF">CFX1CAM_1750</name>
</gene>
<sequence length="408" mass="44064">MGEGTFVTKADKPGKFQSIKLPFDVPMLLIVIVLVVFGLLMVYSASWDFSIQMGKGPTYIFGRQVVWVLLGSVTAIIASFFDYHRYRKLLVPTGVITLIALLAVLIVNEKGSPDYTRMLIGSSIQPSELAKAVIIIYLSFWLYRRKDSLNDVQAALIPMGIILGVTATLIMLQPDLSAAVTVLILGIMLLFLAGCDWKIILIILIIALIGGLPVMFLYSTGRNRMSSYLTGLSNPLESSYHIQRSLEAVIKGGWLGVGLGNAETKFTGLPLAATDSIFSVVAEETGILGGLFLVTMFVLLIWRGLVIAKNAPDQLGSLLAFGLTAWIGLEALLNMAVLVGLVPFTGNALPLISAGGSSLVVTLTSIGIILNVSKATFEQKTSERSPRSAVVDLRRRDGRGSVPRHNRP</sequence>